<keyword evidence="1" id="KW-0812">Transmembrane</keyword>
<keyword evidence="1" id="KW-0472">Membrane</keyword>
<reference evidence="3" key="1">
    <citation type="submission" date="2011-07" db="EMBL/GenBank/DDBJ databases">
        <authorList>
            <consortium name="Caenorhabditis brenneri Sequencing and Analysis Consortium"/>
            <person name="Wilson R.K."/>
        </authorList>
    </citation>
    <scope>NUCLEOTIDE SEQUENCE [LARGE SCALE GENOMIC DNA]</scope>
    <source>
        <strain evidence="3">PB2801</strain>
    </source>
</reference>
<protein>
    <submittedName>
        <fullName evidence="2">Uncharacterized protein</fullName>
    </submittedName>
</protein>
<feature type="transmembrane region" description="Helical" evidence="1">
    <location>
        <begin position="12"/>
        <end position="30"/>
    </location>
</feature>
<proteinExistence type="predicted"/>
<organism evidence="3">
    <name type="scientific">Caenorhabditis brenneri</name>
    <name type="common">Nematode worm</name>
    <dbReference type="NCBI Taxonomy" id="135651"/>
    <lineage>
        <taxon>Eukaryota</taxon>
        <taxon>Metazoa</taxon>
        <taxon>Ecdysozoa</taxon>
        <taxon>Nematoda</taxon>
        <taxon>Chromadorea</taxon>
        <taxon>Rhabditida</taxon>
        <taxon>Rhabditina</taxon>
        <taxon>Rhabditomorpha</taxon>
        <taxon>Rhabditoidea</taxon>
        <taxon>Rhabditidae</taxon>
        <taxon>Peloderinae</taxon>
        <taxon>Caenorhabditis</taxon>
    </lineage>
</organism>
<name>G0M6M5_CAEBE</name>
<dbReference type="InParanoid" id="G0M6M5"/>
<dbReference type="Proteomes" id="UP000008068">
    <property type="component" value="Unassembled WGS sequence"/>
</dbReference>
<evidence type="ECO:0000256" key="1">
    <source>
        <dbReference type="SAM" id="Phobius"/>
    </source>
</evidence>
<dbReference type="AlphaFoldDB" id="G0M6M5"/>
<dbReference type="eggNOG" id="ENOG502TJ4E">
    <property type="taxonomic scope" value="Eukaryota"/>
</dbReference>
<evidence type="ECO:0000313" key="2">
    <source>
        <dbReference type="EMBL" id="EGT30003.1"/>
    </source>
</evidence>
<keyword evidence="3" id="KW-1185">Reference proteome</keyword>
<dbReference type="HOGENOM" id="CLU_2173205_0_0_1"/>
<accession>G0M6M5</accession>
<sequence length="110" mass="12358">MTFKTILPNGKYLLTFLGWVSLIFVHLLSVDCRCMGQGSHINHGLMEVSPPVIGTKSEEFIDEPTMETGGNDATEETGDELFLRWRPKTIDLAPSESDYESEVKTSEEDF</sequence>
<keyword evidence="1" id="KW-1133">Transmembrane helix</keyword>
<gene>
    <name evidence="2" type="ORF">CAEBREN_29876</name>
</gene>
<dbReference type="EMBL" id="GL379786">
    <property type="protein sequence ID" value="EGT30003.1"/>
    <property type="molecule type" value="Genomic_DNA"/>
</dbReference>
<evidence type="ECO:0000313" key="3">
    <source>
        <dbReference type="Proteomes" id="UP000008068"/>
    </source>
</evidence>
<dbReference type="OrthoDB" id="5779411at2759"/>